<organism evidence="2 3">
    <name type="scientific">Candidatus Alectryocaccomicrobium excrementavium</name>
    <dbReference type="NCBI Taxonomy" id="2840668"/>
    <lineage>
        <taxon>Bacteria</taxon>
        <taxon>Bacillati</taxon>
        <taxon>Bacillota</taxon>
        <taxon>Clostridia</taxon>
        <taxon>Candidatus Alectryocaccomicrobium</taxon>
    </lineage>
</organism>
<reference evidence="2" key="2">
    <citation type="journal article" date="2021" name="PeerJ">
        <title>Extensive microbial diversity within the chicken gut microbiome revealed by metagenomics and culture.</title>
        <authorList>
            <person name="Gilroy R."/>
            <person name="Ravi A."/>
            <person name="Getino M."/>
            <person name="Pursley I."/>
            <person name="Horton D.L."/>
            <person name="Alikhan N.F."/>
            <person name="Baker D."/>
            <person name="Gharbi K."/>
            <person name="Hall N."/>
            <person name="Watson M."/>
            <person name="Adriaenssens E.M."/>
            <person name="Foster-Nyarko E."/>
            <person name="Jarju S."/>
            <person name="Secka A."/>
            <person name="Antonio M."/>
            <person name="Oren A."/>
            <person name="Chaudhuri R.R."/>
            <person name="La Ragione R."/>
            <person name="Hildebrand F."/>
            <person name="Pallen M.J."/>
        </authorList>
    </citation>
    <scope>NUCLEOTIDE SEQUENCE</scope>
    <source>
        <strain evidence="2">13766</strain>
    </source>
</reference>
<keyword evidence="1" id="KW-1133">Transmembrane helix</keyword>
<sequence length="57" mass="5962">MMEVLRTFAARLVVIAAVASVCEQFLRPGRLEKCLGAIAGLMAAGAMVDALAAWLGK</sequence>
<feature type="transmembrane region" description="Helical" evidence="1">
    <location>
        <begin position="35"/>
        <end position="55"/>
    </location>
</feature>
<proteinExistence type="predicted"/>
<dbReference type="Proteomes" id="UP000824140">
    <property type="component" value="Unassembled WGS sequence"/>
</dbReference>
<gene>
    <name evidence="2" type="ORF">IAA84_01925</name>
</gene>
<evidence type="ECO:0000313" key="2">
    <source>
        <dbReference type="EMBL" id="HIS91756.1"/>
    </source>
</evidence>
<evidence type="ECO:0000256" key="1">
    <source>
        <dbReference type="SAM" id="Phobius"/>
    </source>
</evidence>
<dbReference type="AlphaFoldDB" id="A0A9D1FYC2"/>
<keyword evidence="1" id="KW-0812">Transmembrane</keyword>
<accession>A0A9D1FYC2</accession>
<comment type="caution">
    <text evidence="2">The sequence shown here is derived from an EMBL/GenBank/DDBJ whole genome shotgun (WGS) entry which is preliminary data.</text>
</comment>
<dbReference type="EMBL" id="DVJN01000036">
    <property type="protein sequence ID" value="HIS91756.1"/>
    <property type="molecule type" value="Genomic_DNA"/>
</dbReference>
<protein>
    <submittedName>
        <fullName evidence="2">Uncharacterized protein</fullName>
    </submittedName>
</protein>
<name>A0A9D1FYC2_9FIRM</name>
<keyword evidence="1" id="KW-0472">Membrane</keyword>
<reference evidence="2" key="1">
    <citation type="submission" date="2020-10" db="EMBL/GenBank/DDBJ databases">
        <authorList>
            <person name="Gilroy R."/>
        </authorList>
    </citation>
    <scope>NUCLEOTIDE SEQUENCE</scope>
    <source>
        <strain evidence="2">13766</strain>
    </source>
</reference>
<evidence type="ECO:0000313" key="3">
    <source>
        <dbReference type="Proteomes" id="UP000824140"/>
    </source>
</evidence>